<accession>A0A6G1I8F7</accession>
<dbReference type="EMBL" id="ML996688">
    <property type="protein sequence ID" value="KAF2404317.1"/>
    <property type="molecule type" value="Genomic_DNA"/>
</dbReference>
<organism evidence="1 2">
    <name type="scientific">Trichodelitschia bisporula</name>
    <dbReference type="NCBI Taxonomy" id="703511"/>
    <lineage>
        <taxon>Eukaryota</taxon>
        <taxon>Fungi</taxon>
        <taxon>Dikarya</taxon>
        <taxon>Ascomycota</taxon>
        <taxon>Pezizomycotina</taxon>
        <taxon>Dothideomycetes</taxon>
        <taxon>Dothideomycetes incertae sedis</taxon>
        <taxon>Phaeotrichales</taxon>
        <taxon>Phaeotrichaceae</taxon>
        <taxon>Trichodelitschia</taxon>
    </lineage>
</organism>
<sequence length="103" mass="11529">MVFANLARPRLKTSFVQPASQGLHGGVVAESCRDARRARLGTSRNPDPQLRFILQPDTQTYLGVSLCVSALHGPWDLDGRYYCCRCRSLSHSATLREPRDLRS</sequence>
<dbReference type="Proteomes" id="UP000799640">
    <property type="component" value="Unassembled WGS sequence"/>
</dbReference>
<proteinExistence type="predicted"/>
<name>A0A6G1I8F7_9PEZI</name>
<evidence type="ECO:0000313" key="2">
    <source>
        <dbReference type="Proteomes" id="UP000799640"/>
    </source>
</evidence>
<dbReference type="AlphaFoldDB" id="A0A6G1I8F7"/>
<evidence type="ECO:0000313" key="1">
    <source>
        <dbReference type="EMBL" id="KAF2404317.1"/>
    </source>
</evidence>
<protein>
    <submittedName>
        <fullName evidence="1">Uncharacterized protein</fullName>
    </submittedName>
</protein>
<gene>
    <name evidence="1" type="ORF">EJ06DRAFT_196646</name>
</gene>
<keyword evidence="2" id="KW-1185">Reference proteome</keyword>
<reference evidence="1" key="1">
    <citation type="journal article" date="2020" name="Stud. Mycol.">
        <title>101 Dothideomycetes genomes: a test case for predicting lifestyles and emergence of pathogens.</title>
        <authorList>
            <person name="Haridas S."/>
            <person name="Albert R."/>
            <person name="Binder M."/>
            <person name="Bloem J."/>
            <person name="Labutti K."/>
            <person name="Salamov A."/>
            <person name="Andreopoulos B."/>
            <person name="Baker S."/>
            <person name="Barry K."/>
            <person name="Bills G."/>
            <person name="Bluhm B."/>
            <person name="Cannon C."/>
            <person name="Castanera R."/>
            <person name="Culley D."/>
            <person name="Daum C."/>
            <person name="Ezra D."/>
            <person name="Gonzalez J."/>
            <person name="Henrissat B."/>
            <person name="Kuo A."/>
            <person name="Liang C."/>
            <person name="Lipzen A."/>
            <person name="Lutzoni F."/>
            <person name="Magnuson J."/>
            <person name="Mondo S."/>
            <person name="Nolan M."/>
            <person name="Ohm R."/>
            <person name="Pangilinan J."/>
            <person name="Park H.-J."/>
            <person name="Ramirez L."/>
            <person name="Alfaro M."/>
            <person name="Sun H."/>
            <person name="Tritt A."/>
            <person name="Yoshinaga Y."/>
            <person name="Zwiers L.-H."/>
            <person name="Turgeon B."/>
            <person name="Goodwin S."/>
            <person name="Spatafora J."/>
            <person name="Crous P."/>
            <person name="Grigoriev I."/>
        </authorList>
    </citation>
    <scope>NUCLEOTIDE SEQUENCE</scope>
    <source>
        <strain evidence="1">CBS 262.69</strain>
    </source>
</reference>